<reference evidence="12" key="1">
    <citation type="journal article" date="2013" name="Genome Biol. Evol.">
        <title>Punctuated emergences of genetic and phenotypic innovations in eumetazoan, bilaterian, euteleostome, and hominidae ancestors.</title>
        <authorList>
            <person name="Wenger Y."/>
            <person name="Galliot B."/>
        </authorList>
    </citation>
    <scope>NUCLEOTIDE SEQUENCE</scope>
    <source>
        <tissue evidence="12">Whole animals</tissue>
    </source>
</reference>
<proteinExistence type="evidence at transcript level"/>
<dbReference type="Pfam" id="PF05365">
    <property type="entry name" value="UCR_UQCRX_QCR9"/>
    <property type="match status" value="1"/>
</dbReference>
<evidence type="ECO:0000256" key="4">
    <source>
        <dbReference type="ARBA" id="ARBA00022660"/>
    </source>
</evidence>
<keyword evidence="10 11" id="KW-0472">Membrane</keyword>
<keyword evidence="5 11" id="KW-0812">Transmembrane</keyword>
<organism evidence="12">
    <name type="scientific">Hydra vulgaris</name>
    <name type="common">Hydra</name>
    <name type="synonym">Hydra attenuata</name>
    <dbReference type="NCBI Taxonomy" id="6087"/>
    <lineage>
        <taxon>Eukaryota</taxon>
        <taxon>Metazoa</taxon>
        <taxon>Cnidaria</taxon>
        <taxon>Hydrozoa</taxon>
        <taxon>Hydroidolina</taxon>
        <taxon>Anthoathecata</taxon>
        <taxon>Aplanulata</taxon>
        <taxon>Hydridae</taxon>
        <taxon>Hydra</taxon>
    </lineage>
</organism>
<keyword evidence="9 11" id="KW-0496">Mitochondrion</keyword>
<evidence type="ECO:0000256" key="11">
    <source>
        <dbReference type="RuleBase" id="RU368056"/>
    </source>
</evidence>
<keyword evidence="7 11" id="KW-0249">Electron transport</keyword>
<dbReference type="FunFam" id="1.20.5.260:FF:000001">
    <property type="entry name" value="Cytochrome b-c1 complex subunit 9"/>
    <property type="match status" value="1"/>
</dbReference>
<comment type="subcellular location">
    <subcellularLocation>
        <location evidence="1 11">Mitochondrion inner membrane</location>
        <topology evidence="1 11">Single-pass membrane protein</topology>
    </subcellularLocation>
</comment>
<gene>
    <name evidence="12" type="primary">UQCR10</name>
</gene>
<keyword evidence="3 11" id="KW-0813">Transport</keyword>
<sequence length="66" mass="7665">MVTSPVLTKAYNLLFKRSSTFAVTIIVGAFLFERTFDPIMDGIWERRNQGKLWNHIKSKYESPAEN</sequence>
<keyword evidence="8 11" id="KW-1133">Transmembrane helix</keyword>
<dbReference type="GO" id="GO:0006122">
    <property type="term" value="P:mitochondrial electron transport, ubiquinol to cytochrome c"/>
    <property type="evidence" value="ECO:0007669"/>
    <property type="project" value="UniProtKB-UniRule"/>
</dbReference>
<keyword evidence="4 11" id="KW-0679">Respiratory chain</keyword>
<dbReference type="InterPro" id="IPR036656">
    <property type="entry name" value="QCR9_sf"/>
</dbReference>
<evidence type="ECO:0000256" key="9">
    <source>
        <dbReference type="ARBA" id="ARBA00023128"/>
    </source>
</evidence>
<comment type="subunit">
    <text evidence="11">Component of the ubiquinol-cytochrome c oxidoreductase (cytochrome b-c1 complex, complex III, CIII), a multisubunit enzyme composed of 3 respiratory subunits cytochrome b, cytochrome c1 and Rieske protein, 2 core protein subunits, and additional low-molecular weight protein subunits.</text>
</comment>
<evidence type="ECO:0000256" key="3">
    <source>
        <dbReference type="ARBA" id="ARBA00022448"/>
    </source>
</evidence>
<evidence type="ECO:0000256" key="1">
    <source>
        <dbReference type="ARBA" id="ARBA00004434"/>
    </source>
</evidence>
<evidence type="ECO:0000256" key="8">
    <source>
        <dbReference type="ARBA" id="ARBA00022989"/>
    </source>
</evidence>
<dbReference type="Gene3D" id="1.20.5.260">
    <property type="entry name" value="Cytochrome b-c1 complex subunit 9"/>
    <property type="match status" value="1"/>
</dbReference>
<evidence type="ECO:0000256" key="2">
    <source>
        <dbReference type="ARBA" id="ARBA00007856"/>
    </source>
</evidence>
<comment type="similarity">
    <text evidence="2 11">Belongs to the UQCR10/QCR9 family.</text>
</comment>
<comment type="function">
    <text evidence="11">Component of the ubiquinol-cytochrome c oxidoreductase, a multisubunit transmembrane complex that is part of the mitochondrial electron transport chain which drives oxidative phosphorylation. The complex plays an important role in the uptake of multiple carbon sources present in different host niches.</text>
</comment>
<feature type="transmembrane region" description="Helical" evidence="11">
    <location>
        <begin position="14"/>
        <end position="32"/>
    </location>
</feature>
<protein>
    <recommendedName>
        <fullName evidence="11">Complex III subunit 9</fullName>
    </recommendedName>
</protein>
<dbReference type="GO" id="GO:0005743">
    <property type="term" value="C:mitochondrial inner membrane"/>
    <property type="evidence" value="ECO:0007669"/>
    <property type="project" value="UniProtKB-SubCell"/>
</dbReference>
<dbReference type="SUPFAM" id="SSF81514">
    <property type="entry name" value="Subunit X (non-heme 7 kDa protein) of cytochrome bc1 complex (Ubiquinol-cytochrome c reductase)"/>
    <property type="match status" value="1"/>
</dbReference>
<accession>T2M465</accession>
<dbReference type="AlphaFoldDB" id="T2M465"/>
<evidence type="ECO:0000313" key="12">
    <source>
        <dbReference type="EMBL" id="CDG66762.1"/>
    </source>
</evidence>
<evidence type="ECO:0000256" key="7">
    <source>
        <dbReference type="ARBA" id="ARBA00022982"/>
    </source>
</evidence>
<dbReference type="PANTHER" id="PTHR12980:SF0">
    <property type="entry name" value="CYTOCHROME B-C1 COMPLEX SUBUNIT 9"/>
    <property type="match status" value="1"/>
</dbReference>
<dbReference type="EMBL" id="HAAD01000530">
    <property type="protein sequence ID" value="CDG66762.1"/>
    <property type="molecule type" value="mRNA"/>
</dbReference>
<dbReference type="PANTHER" id="PTHR12980">
    <property type="entry name" value="UBIQUINOL-CYTOCHROME C REDUCTASE COMPLEX, SUBUNIT X"/>
    <property type="match status" value="1"/>
</dbReference>
<evidence type="ECO:0000256" key="6">
    <source>
        <dbReference type="ARBA" id="ARBA00022792"/>
    </source>
</evidence>
<dbReference type="InterPro" id="IPR008027">
    <property type="entry name" value="QCR9"/>
</dbReference>
<name>T2M465_HYDVU</name>
<evidence type="ECO:0000256" key="10">
    <source>
        <dbReference type="ARBA" id="ARBA00023136"/>
    </source>
</evidence>
<evidence type="ECO:0000256" key="5">
    <source>
        <dbReference type="ARBA" id="ARBA00022692"/>
    </source>
</evidence>
<keyword evidence="6 11" id="KW-0999">Mitochondrion inner membrane</keyword>
<dbReference type="GO" id="GO:0045275">
    <property type="term" value="C:respiratory chain complex III"/>
    <property type="evidence" value="ECO:0007669"/>
    <property type="project" value="UniProtKB-UniRule"/>
</dbReference>